<reference evidence="11 12" key="1">
    <citation type="journal article" date="2013" name="PLoS Genet.">
        <title>The genome and development-dependent transcriptomes of Pyronema confluens: a window into fungal evolution.</title>
        <authorList>
            <person name="Traeger S."/>
            <person name="Altegoer F."/>
            <person name="Freitag M."/>
            <person name="Gabaldon T."/>
            <person name="Kempken F."/>
            <person name="Kumar A."/>
            <person name="Marcet-Houben M."/>
            <person name="Poggeler S."/>
            <person name="Stajich J.E."/>
            <person name="Nowrousian M."/>
        </authorList>
    </citation>
    <scope>NUCLEOTIDE SEQUENCE [LARGE SCALE GENOMIC DNA]</scope>
    <source>
        <strain evidence="12">CBS 100304</strain>
        <tissue evidence="11">Vegetative mycelium</tissue>
    </source>
</reference>
<dbReference type="eggNOG" id="KOG2880">
    <property type="taxonomic scope" value="Eukaryota"/>
</dbReference>
<feature type="region of interest" description="Disordered" evidence="9">
    <location>
        <begin position="135"/>
        <end position="162"/>
    </location>
</feature>
<dbReference type="MEROPS" id="M67.A14"/>
<dbReference type="Proteomes" id="UP000018144">
    <property type="component" value="Unassembled WGS sequence"/>
</dbReference>
<dbReference type="Gene3D" id="1.20.58.80">
    <property type="entry name" value="Phosphotransferase system, lactose/cellobiose-type IIA subunit"/>
    <property type="match status" value="1"/>
</dbReference>
<dbReference type="GO" id="GO:0061578">
    <property type="term" value="F:K63-linked deubiquitinase activity"/>
    <property type="evidence" value="ECO:0007669"/>
    <property type="project" value="InterPro"/>
</dbReference>
<dbReference type="GO" id="GO:0006508">
    <property type="term" value="P:proteolysis"/>
    <property type="evidence" value="ECO:0007669"/>
    <property type="project" value="UniProtKB-KW"/>
</dbReference>
<dbReference type="InterPro" id="IPR037518">
    <property type="entry name" value="MPN"/>
</dbReference>
<comment type="similarity">
    <text evidence="2">Belongs to the peptidase M67C family.</text>
</comment>
<dbReference type="GO" id="GO:0140492">
    <property type="term" value="F:metal-dependent deubiquitinase activity"/>
    <property type="evidence" value="ECO:0007669"/>
    <property type="project" value="InterPro"/>
</dbReference>
<keyword evidence="7" id="KW-0862">Zinc</keyword>
<feature type="compositionally biased region" description="Polar residues" evidence="9">
    <location>
        <begin position="146"/>
        <end position="162"/>
    </location>
</feature>
<evidence type="ECO:0000256" key="1">
    <source>
        <dbReference type="ARBA" id="ARBA00001947"/>
    </source>
</evidence>
<evidence type="ECO:0000313" key="12">
    <source>
        <dbReference type="Proteomes" id="UP000018144"/>
    </source>
</evidence>
<dbReference type="GO" id="GO:0070536">
    <property type="term" value="P:protein K63-linked deubiquitination"/>
    <property type="evidence" value="ECO:0007669"/>
    <property type="project" value="InterPro"/>
</dbReference>
<name>U4LP16_PYROM</name>
<evidence type="ECO:0000259" key="10">
    <source>
        <dbReference type="PROSITE" id="PS50249"/>
    </source>
</evidence>
<dbReference type="Pfam" id="PF08969">
    <property type="entry name" value="USP8_dimer"/>
    <property type="match status" value="1"/>
</dbReference>
<dbReference type="GO" id="GO:0016020">
    <property type="term" value="C:membrane"/>
    <property type="evidence" value="ECO:0007669"/>
    <property type="project" value="TreeGrafter"/>
</dbReference>
<feature type="domain" description="MPN" evidence="10">
    <location>
        <begin position="452"/>
        <end position="580"/>
    </location>
</feature>
<evidence type="ECO:0000313" key="11">
    <source>
        <dbReference type="EMBL" id="CCX33302.1"/>
    </source>
</evidence>
<evidence type="ECO:0000256" key="9">
    <source>
        <dbReference type="SAM" id="MobiDB-lite"/>
    </source>
</evidence>
<keyword evidence="5" id="KW-0833">Ubl conjugation pathway</keyword>
<keyword evidence="4" id="KW-0479">Metal-binding</keyword>
<dbReference type="STRING" id="1076935.U4LP16"/>
<dbReference type="PANTHER" id="PTHR12947:SF13">
    <property type="entry name" value="FI19924P1"/>
    <property type="match status" value="1"/>
</dbReference>
<dbReference type="OMA" id="SWGVFRL"/>
<proteinExistence type="inferred from homology"/>
<dbReference type="OrthoDB" id="3640at2759"/>
<evidence type="ECO:0000256" key="8">
    <source>
        <dbReference type="ARBA" id="ARBA00023049"/>
    </source>
</evidence>
<dbReference type="Pfam" id="PF01398">
    <property type="entry name" value="JAB"/>
    <property type="match status" value="1"/>
</dbReference>
<evidence type="ECO:0000256" key="6">
    <source>
        <dbReference type="ARBA" id="ARBA00022801"/>
    </source>
</evidence>
<dbReference type="SUPFAM" id="SSF140856">
    <property type="entry name" value="USP8 N-terminal domain-like"/>
    <property type="match status" value="1"/>
</dbReference>
<dbReference type="InterPro" id="IPR044098">
    <property type="entry name" value="STAMBP/STALP-like_MPN"/>
</dbReference>
<feature type="compositionally biased region" description="Pro residues" evidence="9">
    <location>
        <begin position="398"/>
        <end position="410"/>
    </location>
</feature>
<protein>
    <submittedName>
        <fullName evidence="11">Similar to AMSH-like protease sst2 acc. no. Q9P371</fullName>
    </submittedName>
</protein>
<dbReference type="FunFam" id="3.40.140.10:FF:000033">
    <property type="entry name" value="AMSH-like protease sst2"/>
    <property type="match status" value="1"/>
</dbReference>
<evidence type="ECO:0000256" key="2">
    <source>
        <dbReference type="ARBA" id="ARBA00010981"/>
    </source>
</evidence>
<dbReference type="InterPro" id="IPR000555">
    <property type="entry name" value="JAMM/MPN+_dom"/>
</dbReference>
<dbReference type="AlphaFoldDB" id="U4LP16"/>
<dbReference type="PANTHER" id="PTHR12947">
    <property type="entry name" value="AMSH-LIKE PROTEASE"/>
    <property type="match status" value="1"/>
</dbReference>
<evidence type="ECO:0000256" key="7">
    <source>
        <dbReference type="ARBA" id="ARBA00022833"/>
    </source>
</evidence>
<dbReference type="GO" id="GO:0046872">
    <property type="term" value="F:metal ion binding"/>
    <property type="evidence" value="ECO:0007669"/>
    <property type="project" value="UniProtKB-KW"/>
</dbReference>
<dbReference type="GO" id="GO:0005768">
    <property type="term" value="C:endosome"/>
    <property type="evidence" value="ECO:0007669"/>
    <property type="project" value="TreeGrafter"/>
</dbReference>
<dbReference type="CDD" id="cd08066">
    <property type="entry name" value="MPN_AMSH_like"/>
    <property type="match status" value="1"/>
</dbReference>
<sequence length="633" mass="70554">MEVEYRSSNRSLSRRNEALPPKSTKELSEAACEFEFDPSIPLLYWFRTADNVLKEAKIYQQEGDDQHAFFLYMRFLELVYNKLDKHPDYINAIRNRNDPRILRLQSLRAQASSAMAEMEKLKPIITARYDAYHQKALNSPPPSSRIGKSTPSFSNRRSGQPESLNLSMQRRMSAISLTGPFSPPSKSGGQKTEIDPNIAVDIARQEYERRQHSKHEKQLAAARKAGLNVPVDSTGAEILRIPTPTFSPRPPVTPRALSHLRTSELETESERRTREALEHELDVIESVKALSLAESYESRPAVGRVQQIYSPVASRDYNISAYDFDGFPAMPDQPIPESPAIPRWQGSYPTIPKPQHSPAPYIPAFPRAPTPPRPPKGIPTIPPPPPPAKYEIPPPPIFLGGIPPPPPPKSPYYSHSHSPALPPKTTLSSAPDTPAVPFSTPSSLEDGTPLRTVFLPSQLRSTFLSIASPNTTRNLETCGILCGFLENNAFFISRLVIPEQTATSDTCTTKDEEGLFEYCDKEELMVLGWIHTHPTQTCFMSSVDCHTQLGYQCMMKEAIAVVVAPSKRPSWGVFRLTDPPGVQIIRDCTQKSAFHPHDGGDIYTDALSSDSTAGHVREVPVAFECVDLRKTKW</sequence>
<keyword evidence="3 11" id="KW-0645">Protease</keyword>
<dbReference type="InterPro" id="IPR015063">
    <property type="entry name" value="USP8_dimer"/>
</dbReference>
<dbReference type="PROSITE" id="PS50249">
    <property type="entry name" value="MPN"/>
    <property type="match status" value="1"/>
</dbReference>
<accession>U4LP16</accession>
<gene>
    <name evidence="11" type="ORF">PCON_14342</name>
</gene>
<dbReference type="SMART" id="SM00232">
    <property type="entry name" value="JAB_MPN"/>
    <property type="match status" value="1"/>
</dbReference>
<evidence type="ECO:0000256" key="4">
    <source>
        <dbReference type="ARBA" id="ARBA00022723"/>
    </source>
</evidence>
<dbReference type="EMBL" id="HF936042">
    <property type="protein sequence ID" value="CCX33302.1"/>
    <property type="molecule type" value="Genomic_DNA"/>
</dbReference>
<keyword evidence="8" id="KW-0482">Metalloprotease</keyword>
<keyword evidence="6" id="KW-0378">Hydrolase</keyword>
<evidence type="ECO:0000256" key="3">
    <source>
        <dbReference type="ARBA" id="ARBA00022670"/>
    </source>
</evidence>
<comment type="cofactor">
    <cofactor evidence="1">
        <name>Zn(2+)</name>
        <dbReference type="ChEBI" id="CHEBI:29105"/>
    </cofactor>
</comment>
<organism evidence="11 12">
    <name type="scientific">Pyronema omphalodes (strain CBS 100304)</name>
    <name type="common">Pyronema confluens</name>
    <dbReference type="NCBI Taxonomy" id="1076935"/>
    <lineage>
        <taxon>Eukaryota</taxon>
        <taxon>Fungi</taxon>
        <taxon>Dikarya</taxon>
        <taxon>Ascomycota</taxon>
        <taxon>Pezizomycotina</taxon>
        <taxon>Pezizomycetes</taxon>
        <taxon>Pezizales</taxon>
        <taxon>Pyronemataceae</taxon>
        <taxon>Pyronema</taxon>
    </lineage>
</organism>
<dbReference type="Gene3D" id="3.40.140.10">
    <property type="entry name" value="Cytidine Deaminase, domain 2"/>
    <property type="match status" value="1"/>
</dbReference>
<feature type="region of interest" description="Disordered" evidence="9">
    <location>
        <begin position="352"/>
        <end position="386"/>
    </location>
</feature>
<keyword evidence="12" id="KW-1185">Reference proteome</keyword>
<dbReference type="SUPFAM" id="SSF102712">
    <property type="entry name" value="JAB1/MPN domain"/>
    <property type="match status" value="1"/>
</dbReference>
<feature type="region of interest" description="Disordered" evidence="9">
    <location>
        <begin position="398"/>
        <end position="443"/>
    </location>
</feature>
<feature type="region of interest" description="Disordered" evidence="9">
    <location>
        <begin position="1"/>
        <end position="22"/>
    </location>
</feature>
<evidence type="ECO:0000256" key="5">
    <source>
        <dbReference type="ARBA" id="ARBA00022786"/>
    </source>
</evidence>